<proteinExistence type="predicted"/>
<dbReference type="GeneID" id="117573626"/>
<dbReference type="Proteomes" id="UP000515160">
    <property type="component" value="Chromosome 2R"/>
</dbReference>
<dbReference type="Pfam" id="PF08524">
    <property type="entry name" value="rRNA_processing"/>
    <property type="match status" value="1"/>
</dbReference>
<gene>
    <name evidence="3" type="primary">LOC117573626</name>
</gene>
<organism evidence="2 3">
    <name type="scientific">Drosophila albomicans</name>
    <name type="common">Fruit fly</name>
    <dbReference type="NCBI Taxonomy" id="7291"/>
    <lineage>
        <taxon>Eukaryota</taxon>
        <taxon>Metazoa</taxon>
        <taxon>Ecdysozoa</taxon>
        <taxon>Arthropoda</taxon>
        <taxon>Hexapoda</taxon>
        <taxon>Insecta</taxon>
        <taxon>Pterygota</taxon>
        <taxon>Neoptera</taxon>
        <taxon>Endopterygota</taxon>
        <taxon>Diptera</taxon>
        <taxon>Brachycera</taxon>
        <taxon>Muscomorpha</taxon>
        <taxon>Ephydroidea</taxon>
        <taxon>Drosophilidae</taxon>
        <taxon>Drosophila</taxon>
    </lineage>
</organism>
<feature type="region of interest" description="Disordered" evidence="1">
    <location>
        <begin position="1"/>
        <end position="76"/>
    </location>
</feature>
<protein>
    <submittedName>
        <fullName evidence="3">Thyroid transcription factor 1-associated protein 26</fullName>
    </submittedName>
</protein>
<evidence type="ECO:0000313" key="3">
    <source>
        <dbReference type="RefSeq" id="XP_034112819.2"/>
    </source>
</evidence>
<dbReference type="OrthoDB" id="5377144at2759"/>
<evidence type="ECO:0000256" key="1">
    <source>
        <dbReference type="SAM" id="MobiDB-lite"/>
    </source>
</evidence>
<dbReference type="RefSeq" id="XP_034112819.2">
    <property type="nucleotide sequence ID" value="XM_034256928.2"/>
</dbReference>
<dbReference type="AlphaFoldDB" id="A0A6P8XIU6"/>
<evidence type="ECO:0000313" key="2">
    <source>
        <dbReference type="Proteomes" id="UP000515160"/>
    </source>
</evidence>
<name>A0A6P8XIU6_DROAB</name>
<feature type="compositionally biased region" description="Basic and acidic residues" evidence="1">
    <location>
        <begin position="38"/>
        <end position="76"/>
    </location>
</feature>
<keyword evidence="2" id="KW-1185">Reference proteome</keyword>
<reference evidence="3" key="1">
    <citation type="submission" date="2025-08" db="UniProtKB">
        <authorList>
            <consortium name="RefSeq"/>
        </authorList>
    </citation>
    <scope>IDENTIFICATION</scope>
    <source>
        <strain evidence="3">15112-1751.03</strain>
        <tissue evidence="3">Whole Adult</tissue>
    </source>
</reference>
<accession>A0A6P8XIU6</accession>
<feature type="compositionally biased region" description="Polar residues" evidence="1">
    <location>
        <begin position="1"/>
        <end position="27"/>
    </location>
</feature>
<dbReference type="InterPro" id="IPR013730">
    <property type="entry name" value="Fyv7/TAP26"/>
</dbReference>
<sequence>MKPKPQKNQGKINKKQAANTGKSSQRQNPNFKHKFKPKKEATEKKPNKPEIRKMIRQKKAAEAEAERQKIKQEKEERIKAYKKQRLEKTKVISKRTQRGQPLMKDRMQLLLKQIEEMKRH</sequence>